<keyword evidence="4" id="KW-0175">Coiled coil</keyword>
<comment type="similarity">
    <text evidence="1">Belongs to the V-ATPase D subunit family.</text>
</comment>
<accession>A0A0C2IN44</accession>
<dbReference type="OMA" id="REEFFRM"/>
<feature type="coiled-coil region" evidence="4">
    <location>
        <begin position="170"/>
        <end position="197"/>
    </location>
</feature>
<sequence>MKRKSDALSIRFRKIIKDLAETKLDMGNQVKVASFSLAEAAYVSSFFKNTVMEYSGNAWSKVSCKKDNIAGVVIPIFDFHQQGSNKLELTGLDRGGDRIANSSKLYLGVLQSIIKIASLQSSFLTLDEAIKVTNRRVNAIEYVIIPRQEATIAYITTELEEMEREEIFRLKKIQEKKKRLKEAADKAQTEKKESKLEPVSILAGYEKDKDILF</sequence>
<dbReference type="InterPro" id="IPR002699">
    <property type="entry name" value="V_ATPase_D"/>
</dbReference>
<dbReference type="AlphaFoldDB" id="A0A0C2IN44"/>
<dbReference type="NCBIfam" id="TIGR00309">
    <property type="entry name" value="V_ATPase_subD"/>
    <property type="match status" value="1"/>
</dbReference>
<organism evidence="5 6">
    <name type="scientific">Thelohanellus kitauei</name>
    <name type="common">Myxosporean</name>
    <dbReference type="NCBI Taxonomy" id="669202"/>
    <lineage>
        <taxon>Eukaryota</taxon>
        <taxon>Metazoa</taxon>
        <taxon>Cnidaria</taxon>
        <taxon>Myxozoa</taxon>
        <taxon>Myxosporea</taxon>
        <taxon>Bivalvulida</taxon>
        <taxon>Platysporina</taxon>
        <taxon>Myxobolidae</taxon>
        <taxon>Thelohanellus</taxon>
    </lineage>
</organism>
<dbReference type="EMBL" id="JWZT01003419">
    <property type="protein sequence ID" value="KII66879.1"/>
    <property type="molecule type" value="Genomic_DNA"/>
</dbReference>
<reference evidence="5 6" key="1">
    <citation type="journal article" date="2014" name="Genome Biol. Evol.">
        <title>The genome of the myxosporean Thelohanellus kitauei shows adaptations to nutrient acquisition within its fish host.</title>
        <authorList>
            <person name="Yang Y."/>
            <person name="Xiong J."/>
            <person name="Zhou Z."/>
            <person name="Huo F."/>
            <person name="Miao W."/>
            <person name="Ran C."/>
            <person name="Liu Y."/>
            <person name="Zhang J."/>
            <person name="Feng J."/>
            <person name="Wang M."/>
            <person name="Wang M."/>
            <person name="Wang L."/>
            <person name="Yao B."/>
        </authorList>
    </citation>
    <scope>NUCLEOTIDE SEQUENCE [LARGE SCALE GENOMIC DNA]</scope>
    <source>
        <strain evidence="5">Wuqing</strain>
    </source>
</reference>
<evidence type="ECO:0000256" key="4">
    <source>
        <dbReference type="SAM" id="Coils"/>
    </source>
</evidence>
<name>A0A0C2IN44_THEKT</name>
<keyword evidence="6" id="KW-1185">Reference proteome</keyword>
<evidence type="ECO:0000256" key="3">
    <source>
        <dbReference type="ARBA" id="ARBA00023065"/>
    </source>
</evidence>
<dbReference type="OrthoDB" id="7676488at2759"/>
<evidence type="ECO:0000313" key="5">
    <source>
        <dbReference type="EMBL" id="KII66879.1"/>
    </source>
</evidence>
<evidence type="ECO:0000256" key="2">
    <source>
        <dbReference type="ARBA" id="ARBA00022448"/>
    </source>
</evidence>
<keyword evidence="3" id="KW-0406">Ion transport</keyword>
<dbReference type="Proteomes" id="UP000031668">
    <property type="component" value="Unassembled WGS sequence"/>
</dbReference>
<evidence type="ECO:0000256" key="1">
    <source>
        <dbReference type="ARBA" id="ARBA00005850"/>
    </source>
</evidence>
<gene>
    <name evidence="5" type="ORF">RF11_08150</name>
</gene>
<dbReference type="Gene3D" id="1.10.287.3240">
    <property type="match status" value="1"/>
</dbReference>
<evidence type="ECO:0000313" key="6">
    <source>
        <dbReference type="Proteomes" id="UP000031668"/>
    </source>
</evidence>
<proteinExistence type="inferred from homology"/>
<protein>
    <submittedName>
        <fullName evidence="5">V-type proton ATPase subunit D</fullName>
    </submittedName>
</protein>
<keyword evidence="2" id="KW-0813">Transport</keyword>
<dbReference type="GO" id="GO:0046961">
    <property type="term" value="F:proton-transporting ATPase activity, rotational mechanism"/>
    <property type="evidence" value="ECO:0007669"/>
    <property type="project" value="InterPro"/>
</dbReference>
<dbReference type="Pfam" id="PF01813">
    <property type="entry name" value="ATP-synt_D"/>
    <property type="match status" value="1"/>
</dbReference>
<dbReference type="PANTHER" id="PTHR11671">
    <property type="entry name" value="V-TYPE ATP SYNTHASE SUBUNIT D"/>
    <property type="match status" value="1"/>
</dbReference>
<comment type="caution">
    <text evidence="5">The sequence shown here is derived from an EMBL/GenBank/DDBJ whole genome shotgun (WGS) entry which is preliminary data.</text>
</comment>